<reference evidence="1" key="1">
    <citation type="submission" date="2023-01" db="EMBL/GenBank/DDBJ databases">
        <authorList>
            <person name="Piombo E."/>
        </authorList>
    </citation>
    <scope>NUCLEOTIDE SEQUENCE</scope>
</reference>
<gene>
    <name evidence="1" type="ORF">CCHLO57077_00007075</name>
</gene>
<dbReference type="EMBL" id="CABFNP030001239">
    <property type="protein sequence ID" value="CAI6092633.1"/>
    <property type="molecule type" value="Genomic_DNA"/>
</dbReference>
<dbReference type="Proteomes" id="UP001160390">
    <property type="component" value="Unassembled WGS sequence"/>
</dbReference>
<organism evidence="1 2">
    <name type="scientific">Clonostachys chloroleuca</name>
    <dbReference type="NCBI Taxonomy" id="1926264"/>
    <lineage>
        <taxon>Eukaryota</taxon>
        <taxon>Fungi</taxon>
        <taxon>Dikarya</taxon>
        <taxon>Ascomycota</taxon>
        <taxon>Pezizomycotina</taxon>
        <taxon>Sordariomycetes</taxon>
        <taxon>Hypocreomycetidae</taxon>
        <taxon>Hypocreales</taxon>
        <taxon>Bionectriaceae</taxon>
        <taxon>Clonostachys</taxon>
    </lineage>
</organism>
<evidence type="ECO:0000313" key="1">
    <source>
        <dbReference type="EMBL" id="CAI6092633.1"/>
    </source>
</evidence>
<comment type="caution">
    <text evidence="1">The sequence shown here is derived from an EMBL/GenBank/DDBJ whole genome shotgun (WGS) entry which is preliminary data.</text>
</comment>
<evidence type="ECO:0000313" key="2">
    <source>
        <dbReference type="Proteomes" id="UP001160390"/>
    </source>
</evidence>
<sequence length="131" mass="13597">MDVDFCIRGQRLVRKGIAIGYSSGTTTNTVGLSAPGAFLLAVAFDLPAVAEIASAGGTTQGRGFVVMQNVALQNVAAESQFAIRSGRTSCDQPARERAVALITGERLRIGVSALVAYEMLSSSEGEAAVLF</sequence>
<keyword evidence="2" id="KW-1185">Reference proteome</keyword>
<accession>A0AA35M8T7</accession>
<proteinExistence type="predicted"/>
<protein>
    <submittedName>
        <fullName evidence="1">Uncharacterized protein</fullName>
    </submittedName>
</protein>
<name>A0AA35M8T7_9HYPO</name>
<dbReference type="AlphaFoldDB" id="A0AA35M8T7"/>